<dbReference type="EMBL" id="AP022853">
    <property type="protein sequence ID" value="BCB25401.1"/>
    <property type="molecule type" value="Genomic_DNA"/>
</dbReference>
<evidence type="ECO:0000256" key="1">
    <source>
        <dbReference type="SAM" id="Phobius"/>
    </source>
</evidence>
<proteinExistence type="predicted"/>
<evidence type="ECO:0008006" key="4">
    <source>
        <dbReference type="Google" id="ProtNLM"/>
    </source>
</evidence>
<reference evidence="3" key="1">
    <citation type="submission" date="2020-03" db="EMBL/GenBank/DDBJ databases">
        <title>Complete genome sequence of sulfur-oxidizing bacterium skT11.</title>
        <authorList>
            <person name="Kanda M."/>
            <person name="Kojima H."/>
            <person name="Fukui M."/>
        </authorList>
    </citation>
    <scope>NUCLEOTIDE SEQUENCE [LARGE SCALE GENOMIC DNA]</scope>
    <source>
        <strain evidence="3">skT11</strain>
    </source>
</reference>
<dbReference type="AlphaFoldDB" id="A0A6F8V8E4"/>
<gene>
    <name evidence="2" type="ORF">SKTS_02870</name>
</gene>
<name>A0A6F8V8E4_9PROT</name>
<keyword evidence="3" id="KW-1185">Reference proteome</keyword>
<feature type="transmembrane region" description="Helical" evidence="1">
    <location>
        <begin position="12"/>
        <end position="31"/>
    </location>
</feature>
<protein>
    <recommendedName>
        <fullName evidence="4">MSHA biogenesis protein MshP</fullName>
    </recommendedName>
</protein>
<keyword evidence="1" id="KW-1133">Transmembrane helix</keyword>
<sequence length="161" mass="16604">MPVSRQQGFTMVSAIFLLVVLAALGAFMLTFSSVQHTTATTDIQGSRAYQAARAGIEWAAFQVLDPAGASVVAPTNPAWPNFPACPAGPFPVAGFAGTNLAGFAVTVACVRSDHTEGSMNVVVYQLTSTATGGAGSYAVTRVINTSVSKCRNPDAPAPYEC</sequence>
<organism evidence="2 3">
    <name type="scientific">Sulfurimicrobium lacus</name>
    <dbReference type="NCBI Taxonomy" id="2715678"/>
    <lineage>
        <taxon>Bacteria</taxon>
        <taxon>Pseudomonadati</taxon>
        <taxon>Pseudomonadota</taxon>
        <taxon>Betaproteobacteria</taxon>
        <taxon>Nitrosomonadales</taxon>
        <taxon>Sulfuricellaceae</taxon>
        <taxon>Sulfurimicrobium</taxon>
    </lineage>
</organism>
<accession>A0A6F8V8E4</accession>
<keyword evidence="1" id="KW-0472">Membrane</keyword>
<evidence type="ECO:0000313" key="2">
    <source>
        <dbReference type="EMBL" id="BCB25401.1"/>
    </source>
</evidence>
<dbReference type="Proteomes" id="UP000502260">
    <property type="component" value="Chromosome"/>
</dbReference>
<evidence type="ECO:0000313" key="3">
    <source>
        <dbReference type="Proteomes" id="UP000502260"/>
    </source>
</evidence>
<keyword evidence="1" id="KW-0812">Transmembrane</keyword>
<dbReference type="KEGG" id="slac:SKTS_02870"/>